<dbReference type="PROSITE" id="PS00600">
    <property type="entry name" value="AA_TRANSFER_CLASS_3"/>
    <property type="match status" value="1"/>
</dbReference>
<dbReference type="SUPFAM" id="SSF53383">
    <property type="entry name" value="PLP-dependent transferases"/>
    <property type="match status" value="1"/>
</dbReference>
<evidence type="ECO:0000256" key="11">
    <source>
        <dbReference type="RuleBase" id="RU365036"/>
    </source>
</evidence>
<dbReference type="GO" id="GO:0004587">
    <property type="term" value="F:ornithine aminotransferase activity"/>
    <property type="evidence" value="ECO:0007669"/>
    <property type="project" value="UniProtKB-EC"/>
</dbReference>
<evidence type="ECO:0000256" key="10">
    <source>
        <dbReference type="RuleBase" id="RU003560"/>
    </source>
</evidence>
<protein>
    <recommendedName>
        <fullName evidence="6 11">Ornithine aminotransferase</fullName>
        <ecNumber evidence="6 11">2.6.1.13</ecNumber>
    </recommendedName>
</protein>
<dbReference type="InterPro" id="IPR015421">
    <property type="entry name" value="PyrdxlP-dep_Trfase_major"/>
</dbReference>
<comment type="pathway">
    <text evidence="3 11">Amino-acid biosynthesis; L-proline biosynthesis; L-glutamate 5-semialdehyde from L-ornithine: step 1/1.</text>
</comment>
<dbReference type="PIRSF" id="PIRSF000521">
    <property type="entry name" value="Transaminase_4ab_Lys_Orn"/>
    <property type="match status" value="1"/>
</dbReference>
<dbReference type="GO" id="GO:0005759">
    <property type="term" value="C:mitochondrial matrix"/>
    <property type="evidence" value="ECO:0007669"/>
    <property type="project" value="UniProtKB-SubCell"/>
</dbReference>
<dbReference type="GO" id="GO:0019544">
    <property type="term" value="P:L-arginine catabolic process to L-glutamate"/>
    <property type="evidence" value="ECO:0007669"/>
    <property type="project" value="TreeGrafter"/>
</dbReference>
<reference evidence="13" key="1">
    <citation type="submission" date="2025-08" db="UniProtKB">
        <authorList>
            <consortium name="RefSeq"/>
        </authorList>
    </citation>
    <scope>IDENTIFICATION</scope>
</reference>
<dbReference type="NCBIfam" id="TIGR01885">
    <property type="entry name" value="Orn_aminotrans"/>
    <property type="match status" value="1"/>
</dbReference>
<name>A0AAJ7RE90_CEPCN</name>
<evidence type="ECO:0000256" key="1">
    <source>
        <dbReference type="ARBA" id="ARBA00001933"/>
    </source>
</evidence>
<dbReference type="GO" id="GO:0010121">
    <property type="term" value="P:L-arginine catabolic process to proline via ornithine"/>
    <property type="evidence" value="ECO:0007669"/>
    <property type="project" value="TreeGrafter"/>
</dbReference>
<dbReference type="CTD" id="4942"/>
<evidence type="ECO:0000313" key="12">
    <source>
        <dbReference type="Proteomes" id="UP000694920"/>
    </source>
</evidence>
<evidence type="ECO:0000256" key="3">
    <source>
        <dbReference type="ARBA" id="ARBA00004998"/>
    </source>
</evidence>
<keyword evidence="12" id="KW-1185">Reference proteome</keyword>
<evidence type="ECO:0000256" key="2">
    <source>
        <dbReference type="ARBA" id="ARBA00004305"/>
    </source>
</evidence>
<dbReference type="GO" id="GO:0030170">
    <property type="term" value="F:pyridoxal phosphate binding"/>
    <property type="evidence" value="ECO:0007669"/>
    <property type="project" value="InterPro"/>
</dbReference>
<proteinExistence type="inferred from homology"/>
<dbReference type="InterPro" id="IPR050103">
    <property type="entry name" value="Class-III_PLP-dep_AT"/>
</dbReference>
<dbReference type="AlphaFoldDB" id="A0AAJ7RE90"/>
<dbReference type="EC" id="2.6.1.13" evidence="6 11"/>
<dbReference type="Pfam" id="PF00202">
    <property type="entry name" value="Aminotran_3"/>
    <property type="match status" value="1"/>
</dbReference>
<dbReference type="PANTHER" id="PTHR11986">
    <property type="entry name" value="AMINOTRANSFERASE CLASS III"/>
    <property type="match status" value="1"/>
</dbReference>
<comment type="cofactor">
    <cofactor evidence="1 11">
        <name>pyridoxal 5'-phosphate</name>
        <dbReference type="ChEBI" id="CHEBI:597326"/>
    </cofactor>
</comment>
<comment type="subunit">
    <text evidence="5">Homotetramer.</text>
</comment>
<dbReference type="InterPro" id="IPR005814">
    <property type="entry name" value="Aminotrans_3"/>
</dbReference>
<organism evidence="12 13">
    <name type="scientific">Cephus cinctus</name>
    <name type="common">Wheat stem sawfly</name>
    <dbReference type="NCBI Taxonomy" id="211228"/>
    <lineage>
        <taxon>Eukaryota</taxon>
        <taxon>Metazoa</taxon>
        <taxon>Ecdysozoa</taxon>
        <taxon>Arthropoda</taxon>
        <taxon>Hexapoda</taxon>
        <taxon>Insecta</taxon>
        <taxon>Pterygota</taxon>
        <taxon>Neoptera</taxon>
        <taxon>Endopterygota</taxon>
        <taxon>Hymenoptera</taxon>
        <taxon>Cephoidea</taxon>
        <taxon>Cephidae</taxon>
        <taxon>Cephus</taxon>
    </lineage>
</organism>
<dbReference type="Gene3D" id="3.40.640.10">
    <property type="entry name" value="Type I PLP-dependent aspartate aminotransferase-like (Major domain)"/>
    <property type="match status" value="1"/>
</dbReference>
<dbReference type="KEGG" id="ccin:112494148"/>
<dbReference type="GO" id="GO:0042802">
    <property type="term" value="F:identical protein binding"/>
    <property type="evidence" value="ECO:0007669"/>
    <property type="project" value="TreeGrafter"/>
</dbReference>
<gene>
    <name evidence="13" type="primary">LOC112494148</name>
</gene>
<evidence type="ECO:0000256" key="7">
    <source>
        <dbReference type="ARBA" id="ARBA00022576"/>
    </source>
</evidence>
<evidence type="ECO:0000256" key="4">
    <source>
        <dbReference type="ARBA" id="ARBA00008954"/>
    </source>
</evidence>
<dbReference type="Proteomes" id="UP000694920">
    <property type="component" value="Unplaced"/>
</dbReference>
<comment type="catalytic activity">
    <reaction evidence="11">
        <text>a 2-oxocarboxylate + L-ornithine = L-glutamate 5-semialdehyde + an L-alpha-amino acid</text>
        <dbReference type="Rhea" id="RHEA:13877"/>
        <dbReference type="ChEBI" id="CHEBI:35179"/>
        <dbReference type="ChEBI" id="CHEBI:46911"/>
        <dbReference type="ChEBI" id="CHEBI:58066"/>
        <dbReference type="ChEBI" id="CHEBI:59869"/>
        <dbReference type="EC" id="2.6.1.13"/>
    </reaction>
</comment>
<keyword evidence="8 11" id="KW-0808">Transferase</keyword>
<keyword evidence="7 11" id="KW-0032">Aminotransferase</keyword>
<dbReference type="RefSeq" id="XP_024939342.1">
    <property type="nucleotide sequence ID" value="XM_025083574.1"/>
</dbReference>
<dbReference type="CDD" id="cd00610">
    <property type="entry name" value="OAT_like"/>
    <property type="match status" value="1"/>
</dbReference>
<dbReference type="FunFam" id="3.40.640.10:FF:000011">
    <property type="entry name" value="Ornithine aminotransferase"/>
    <property type="match status" value="1"/>
</dbReference>
<dbReference type="InterPro" id="IPR049704">
    <property type="entry name" value="Aminotrans_3_PPA_site"/>
</dbReference>
<keyword evidence="9 10" id="KW-0663">Pyridoxal phosphate</keyword>
<dbReference type="PANTHER" id="PTHR11986:SF18">
    <property type="entry name" value="ORNITHINE AMINOTRANSFERASE, MITOCHONDRIAL"/>
    <property type="match status" value="1"/>
</dbReference>
<dbReference type="Gene3D" id="3.90.1150.10">
    <property type="entry name" value="Aspartate Aminotransferase, domain 1"/>
    <property type="match status" value="1"/>
</dbReference>
<comment type="subcellular location">
    <subcellularLocation>
        <location evidence="2">Mitochondrion matrix</location>
    </subcellularLocation>
</comment>
<dbReference type="InterPro" id="IPR015422">
    <property type="entry name" value="PyrdxlP-dep_Trfase_small"/>
</dbReference>
<dbReference type="InterPro" id="IPR015424">
    <property type="entry name" value="PyrdxlP-dep_Trfase"/>
</dbReference>
<accession>A0AAJ7RE90</accession>
<dbReference type="FunFam" id="3.90.1150.10:FF:000152">
    <property type="entry name" value="Ornithine aminotransferase"/>
    <property type="match status" value="1"/>
</dbReference>
<comment type="similarity">
    <text evidence="4 10">Belongs to the class-III pyridoxal-phosphate-dependent aminotransferase family.</text>
</comment>
<dbReference type="InterPro" id="IPR010164">
    <property type="entry name" value="Orn_aminotrans"/>
</dbReference>
<dbReference type="GeneID" id="112494148"/>
<evidence type="ECO:0000313" key="13">
    <source>
        <dbReference type="RefSeq" id="XP_024939342.1"/>
    </source>
</evidence>
<sequence length="431" mass="47610">MGPLARMALRSLKTHTFKKTQHQLQSVRSISSQEVFDRESKYGAHNYHPLPVALTKAEGVFMWDVEGRRYYDFLSAYSAVNQGHCHPRIYKTLVDQAKVLTLTSRAFYSDILGEFEEYVTKLFGYDKWLPMNTGVEGGETACKLARRWGYKTKGITDNNAKIIFAEGNFWGRTMSAVSSSTDPSSYSGFGPYMPGFGIIPYDDLDALEKAISDPNVCAFMVEPIQGEAGVVVPKDGYLKSVRELCTKHNVLWIADEVQTGLARTGKRLAVDYENVLPDLLILGKALSGGFYPVSGVLANDPVMLVIGPGEHGSTYGGNPLGCKVALEALKVLEEEKLADNAYKLGNVLREELRKLPKSVVTLVRGKGLLNAIVINKDIDAMEICLKLRDHGLLAKPTHGHIIRLAPPLVITESQILESVEIISKVILSYQK</sequence>
<evidence type="ECO:0000256" key="6">
    <source>
        <dbReference type="ARBA" id="ARBA00012924"/>
    </source>
</evidence>
<evidence type="ECO:0000256" key="9">
    <source>
        <dbReference type="ARBA" id="ARBA00022898"/>
    </source>
</evidence>
<evidence type="ECO:0000256" key="8">
    <source>
        <dbReference type="ARBA" id="ARBA00022679"/>
    </source>
</evidence>
<evidence type="ECO:0000256" key="5">
    <source>
        <dbReference type="ARBA" id="ARBA00011881"/>
    </source>
</evidence>